<evidence type="ECO:0000256" key="1">
    <source>
        <dbReference type="ARBA" id="ARBA00004418"/>
    </source>
</evidence>
<gene>
    <name evidence="8" type="primary">thiB</name>
    <name evidence="8" type="ORF">ACFFHK_00665</name>
</gene>
<dbReference type="NCBIfam" id="TIGR01254">
    <property type="entry name" value="sfuA"/>
    <property type="match status" value="1"/>
</dbReference>
<comment type="subcellular location">
    <subcellularLocation>
        <location evidence="1">Periplasm</location>
    </subcellularLocation>
</comment>
<name>A0ABV6GY47_9PAST</name>
<keyword evidence="4" id="KW-0813">Transport</keyword>
<sequence>MLKNIVLASTFIAASTASFANPSTLNIYTYDSFASDWGPGPKLEQLFEQQCQCDVKFIAFDNSVTMFNRLRLEGKKAKADVVVGLDQSLIEAAEQAKLFTPATVDLTSLQLPVTWQNKTYVPYDFGSYAFIYDKTKLTNPPTSLKELVERQDLRVIYQDPRTSSVGRGLLLWLNQVYPADQVATAWQTLAKHTVTVGKGWSDTYGAFLKGESDLVLSYRTSPLYHLLNEKNDHYAATVFSEGNVLQIEVAAKLKSSKQGKLADQFLQFLLSPEAQKVISESNVMFAVTDATIEPHYDQLRQQVLTEQTIDTAKITHQQTKNWLSVWQNALAK</sequence>
<evidence type="ECO:0000313" key="9">
    <source>
        <dbReference type="Proteomes" id="UP001589767"/>
    </source>
</evidence>
<dbReference type="PANTHER" id="PTHR30006">
    <property type="entry name" value="THIAMINE-BINDING PERIPLASMIC PROTEIN-RELATED"/>
    <property type="match status" value="1"/>
</dbReference>
<protein>
    <recommendedName>
        <fullName evidence="3">Thiamine-binding periplasmic protein</fullName>
    </recommendedName>
</protein>
<evidence type="ECO:0000256" key="4">
    <source>
        <dbReference type="ARBA" id="ARBA00022448"/>
    </source>
</evidence>
<accession>A0ABV6GY47</accession>
<dbReference type="SUPFAM" id="SSF53850">
    <property type="entry name" value="Periplasmic binding protein-like II"/>
    <property type="match status" value="1"/>
</dbReference>
<dbReference type="PANTHER" id="PTHR30006:SF3">
    <property type="entry name" value="THIAMINE-BINDING PERIPLASMIC PROTEIN"/>
    <property type="match status" value="1"/>
</dbReference>
<dbReference type="InterPro" id="IPR006059">
    <property type="entry name" value="SBP"/>
</dbReference>
<evidence type="ECO:0000256" key="6">
    <source>
        <dbReference type="ARBA" id="ARBA00022764"/>
    </source>
</evidence>
<keyword evidence="9" id="KW-1185">Reference proteome</keyword>
<dbReference type="RefSeq" id="WP_382367784.1">
    <property type="nucleotide sequence ID" value="NZ_JBHLWB010000001.1"/>
</dbReference>
<comment type="caution">
    <text evidence="8">The sequence shown here is derived from an EMBL/GenBank/DDBJ whole genome shotgun (WGS) entry which is preliminary data.</text>
</comment>
<organism evidence="8 9">
    <name type="scientific">Gallibacterium trehalosifermentans</name>
    <dbReference type="NCBI Taxonomy" id="516935"/>
    <lineage>
        <taxon>Bacteria</taxon>
        <taxon>Pseudomonadati</taxon>
        <taxon>Pseudomonadota</taxon>
        <taxon>Gammaproteobacteria</taxon>
        <taxon>Pasteurellales</taxon>
        <taxon>Pasteurellaceae</taxon>
        <taxon>Gallibacterium</taxon>
    </lineage>
</organism>
<comment type="similarity">
    <text evidence="2">Belongs to the bacterial solute-binding protein 1 family.</text>
</comment>
<dbReference type="Pfam" id="PF13416">
    <property type="entry name" value="SBP_bac_8"/>
    <property type="match status" value="1"/>
</dbReference>
<evidence type="ECO:0000256" key="3">
    <source>
        <dbReference type="ARBA" id="ARBA00019815"/>
    </source>
</evidence>
<evidence type="ECO:0000256" key="2">
    <source>
        <dbReference type="ARBA" id="ARBA00008520"/>
    </source>
</evidence>
<evidence type="ECO:0000256" key="7">
    <source>
        <dbReference type="SAM" id="SignalP"/>
    </source>
</evidence>
<keyword evidence="5 7" id="KW-0732">Signal</keyword>
<feature type="chain" id="PRO_5045376342" description="Thiamine-binding periplasmic protein" evidence="7">
    <location>
        <begin position="21"/>
        <end position="332"/>
    </location>
</feature>
<reference evidence="8 9" key="1">
    <citation type="submission" date="2024-09" db="EMBL/GenBank/DDBJ databases">
        <authorList>
            <person name="Sun Q."/>
            <person name="Mori K."/>
        </authorList>
    </citation>
    <scope>NUCLEOTIDE SEQUENCE [LARGE SCALE GENOMIC DNA]</scope>
    <source>
        <strain evidence="8 9">CCM 7539</strain>
    </source>
</reference>
<evidence type="ECO:0000256" key="5">
    <source>
        <dbReference type="ARBA" id="ARBA00022729"/>
    </source>
</evidence>
<keyword evidence="6" id="KW-0574">Periplasm</keyword>
<dbReference type="Proteomes" id="UP001589767">
    <property type="component" value="Unassembled WGS sequence"/>
</dbReference>
<proteinExistence type="inferred from homology"/>
<dbReference type="NCBIfam" id="TIGR01276">
    <property type="entry name" value="thiB"/>
    <property type="match status" value="1"/>
</dbReference>
<evidence type="ECO:0000313" key="8">
    <source>
        <dbReference type="EMBL" id="MFC0308222.1"/>
    </source>
</evidence>
<dbReference type="InterPro" id="IPR005967">
    <property type="entry name" value="ThiB"/>
</dbReference>
<dbReference type="InterPro" id="IPR005948">
    <property type="entry name" value="ThiB-like"/>
</dbReference>
<dbReference type="EMBL" id="JBHLWB010000001">
    <property type="protein sequence ID" value="MFC0308222.1"/>
    <property type="molecule type" value="Genomic_DNA"/>
</dbReference>
<feature type="signal peptide" evidence="7">
    <location>
        <begin position="1"/>
        <end position="20"/>
    </location>
</feature>
<dbReference type="Gene3D" id="3.40.190.10">
    <property type="entry name" value="Periplasmic binding protein-like II"/>
    <property type="match status" value="2"/>
</dbReference>